<reference evidence="2" key="1">
    <citation type="journal article" date="2013" name="Nat. Commun.">
        <title>Whole-genome sequencing of Oryza brachyantha reveals mechanisms underlying Oryza genome evolution.</title>
        <authorList>
            <person name="Chen J."/>
            <person name="Huang Q."/>
            <person name="Gao D."/>
            <person name="Wang J."/>
            <person name="Lang Y."/>
            <person name="Liu T."/>
            <person name="Li B."/>
            <person name="Bai Z."/>
            <person name="Luis Goicoechea J."/>
            <person name="Liang C."/>
            <person name="Chen C."/>
            <person name="Zhang W."/>
            <person name="Sun S."/>
            <person name="Liao Y."/>
            <person name="Zhang X."/>
            <person name="Yang L."/>
            <person name="Song C."/>
            <person name="Wang M."/>
            <person name="Shi J."/>
            <person name="Liu G."/>
            <person name="Liu J."/>
            <person name="Zhou H."/>
            <person name="Zhou W."/>
            <person name="Yu Q."/>
            <person name="An N."/>
            <person name="Chen Y."/>
            <person name="Cai Q."/>
            <person name="Wang B."/>
            <person name="Liu B."/>
            <person name="Min J."/>
            <person name="Huang Y."/>
            <person name="Wu H."/>
            <person name="Li Z."/>
            <person name="Zhang Y."/>
            <person name="Yin Y."/>
            <person name="Song W."/>
            <person name="Jiang J."/>
            <person name="Jackson S.A."/>
            <person name="Wing R.A."/>
            <person name="Wang J."/>
            <person name="Chen M."/>
        </authorList>
    </citation>
    <scope>NUCLEOTIDE SEQUENCE [LARGE SCALE GENOMIC DNA]</scope>
    <source>
        <strain evidence="2">cv. IRGC 101232</strain>
    </source>
</reference>
<dbReference type="STRING" id="4533.J3MM25"/>
<keyword evidence="3" id="KW-1185">Reference proteome</keyword>
<feature type="region of interest" description="Disordered" evidence="1">
    <location>
        <begin position="437"/>
        <end position="485"/>
    </location>
</feature>
<reference evidence="2" key="2">
    <citation type="submission" date="2013-04" db="UniProtKB">
        <authorList>
            <consortium name="EnsemblPlants"/>
        </authorList>
    </citation>
    <scope>IDENTIFICATION</scope>
</reference>
<name>J3MM25_ORYBR</name>
<feature type="compositionally biased region" description="Acidic residues" evidence="1">
    <location>
        <begin position="453"/>
        <end position="466"/>
    </location>
</feature>
<sequence length="485" mass="52819">MAFVSQPSTIRFLFSFISSRQNRVKRAVLGHASWADTGSRLTCSPYSLGWSRIPLLPPTRGLLPLAIRRRMEAQATHRRAGERGGGGDGDGGCSASIAKHLANQGQVLKWLQDFSDRVEERAKGAAAEVNGLLDEVGALELDMKTAMTFFNKLTHQRFIEHKISDEDSMKLKTMESMRGSMQSQVPAQDYERDILPRYKQALHIGLSSCKDHFRSKGRSTTSAFRAMSACGLLPHIIGSEEYIHDNSCGLADDVQPLNDDFGWLRDFQSESSDSWTTNISESQTTNISESQISGAQRSYEKGETDSVVSAAREFKAMLEAALVNPYKLYDDDATITAQDASVEKELSTSEDPVMLTGTSEATSGRSAQENSDDKGLFASLQSPDMNPHDIYSALVREGLFDSGDEILSMDTGESAGTPVSALASGLGNLAIAHPAERSYSIDETTNEGHLIEGDDPSPSEKDEDNQTDAHGVSSPETEDGVFRPS</sequence>
<dbReference type="AlphaFoldDB" id="J3MM25"/>
<evidence type="ECO:0000313" key="3">
    <source>
        <dbReference type="Proteomes" id="UP000006038"/>
    </source>
</evidence>
<dbReference type="eggNOG" id="ENOG502TNCM">
    <property type="taxonomic scope" value="Eukaryota"/>
</dbReference>
<accession>J3MM25</accession>
<dbReference type="Proteomes" id="UP000006038">
    <property type="component" value="Chromosome 7"/>
</dbReference>
<proteinExistence type="predicted"/>
<feature type="region of interest" description="Disordered" evidence="1">
    <location>
        <begin position="274"/>
        <end position="301"/>
    </location>
</feature>
<evidence type="ECO:0000313" key="2">
    <source>
        <dbReference type="EnsemblPlants" id="OB07G24570.1"/>
    </source>
</evidence>
<protein>
    <submittedName>
        <fullName evidence="2">Uncharacterized protein</fullName>
    </submittedName>
</protein>
<evidence type="ECO:0000256" key="1">
    <source>
        <dbReference type="SAM" id="MobiDB-lite"/>
    </source>
</evidence>
<feature type="region of interest" description="Disordered" evidence="1">
    <location>
        <begin position="73"/>
        <end position="92"/>
    </location>
</feature>
<feature type="compositionally biased region" description="Polar residues" evidence="1">
    <location>
        <begin position="356"/>
        <end position="369"/>
    </location>
</feature>
<dbReference type="Gramene" id="OB07G24570.1">
    <property type="protein sequence ID" value="OB07G24570.1"/>
    <property type="gene ID" value="OB07G24570"/>
</dbReference>
<feature type="compositionally biased region" description="Gly residues" evidence="1">
    <location>
        <begin position="83"/>
        <end position="92"/>
    </location>
</feature>
<feature type="region of interest" description="Disordered" evidence="1">
    <location>
        <begin position="341"/>
        <end position="383"/>
    </location>
</feature>
<dbReference type="EnsemblPlants" id="OB07G24570.1">
    <property type="protein sequence ID" value="OB07G24570.1"/>
    <property type="gene ID" value="OB07G24570"/>
</dbReference>
<dbReference type="OMA" id="IMAMSAY"/>
<organism evidence="2">
    <name type="scientific">Oryza brachyantha</name>
    <name type="common">malo sina</name>
    <dbReference type="NCBI Taxonomy" id="4533"/>
    <lineage>
        <taxon>Eukaryota</taxon>
        <taxon>Viridiplantae</taxon>
        <taxon>Streptophyta</taxon>
        <taxon>Embryophyta</taxon>
        <taxon>Tracheophyta</taxon>
        <taxon>Spermatophyta</taxon>
        <taxon>Magnoliopsida</taxon>
        <taxon>Liliopsida</taxon>
        <taxon>Poales</taxon>
        <taxon>Poaceae</taxon>
        <taxon>BOP clade</taxon>
        <taxon>Oryzoideae</taxon>
        <taxon>Oryzeae</taxon>
        <taxon>Oryzinae</taxon>
        <taxon>Oryza</taxon>
    </lineage>
</organism>
<dbReference type="HOGENOM" id="CLU_695178_0_0_1"/>
<feature type="compositionally biased region" description="Polar residues" evidence="1">
    <location>
        <begin position="274"/>
        <end position="296"/>
    </location>
</feature>